<evidence type="ECO:0000313" key="1">
    <source>
        <dbReference type="EMBL" id="GBP18657.1"/>
    </source>
</evidence>
<dbReference type="EMBL" id="BGZK01000099">
    <property type="protein sequence ID" value="GBP18657.1"/>
    <property type="molecule type" value="Genomic_DNA"/>
</dbReference>
<name>A0A4C1TXB8_EUMVA</name>
<proteinExistence type="predicted"/>
<reference evidence="1 2" key="1">
    <citation type="journal article" date="2019" name="Commun. Biol.">
        <title>The bagworm genome reveals a unique fibroin gene that provides high tensile strength.</title>
        <authorList>
            <person name="Kono N."/>
            <person name="Nakamura H."/>
            <person name="Ohtoshi R."/>
            <person name="Tomita M."/>
            <person name="Numata K."/>
            <person name="Arakawa K."/>
        </authorList>
    </citation>
    <scope>NUCLEOTIDE SEQUENCE [LARGE SCALE GENOMIC DNA]</scope>
</reference>
<accession>A0A4C1TXB8</accession>
<protein>
    <submittedName>
        <fullName evidence="1">Uncharacterized protein</fullName>
    </submittedName>
</protein>
<comment type="caution">
    <text evidence="1">The sequence shown here is derived from an EMBL/GenBank/DDBJ whole genome shotgun (WGS) entry which is preliminary data.</text>
</comment>
<organism evidence="1 2">
    <name type="scientific">Eumeta variegata</name>
    <name type="common">Bagworm moth</name>
    <name type="synonym">Eumeta japonica</name>
    <dbReference type="NCBI Taxonomy" id="151549"/>
    <lineage>
        <taxon>Eukaryota</taxon>
        <taxon>Metazoa</taxon>
        <taxon>Ecdysozoa</taxon>
        <taxon>Arthropoda</taxon>
        <taxon>Hexapoda</taxon>
        <taxon>Insecta</taxon>
        <taxon>Pterygota</taxon>
        <taxon>Neoptera</taxon>
        <taxon>Endopterygota</taxon>
        <taxon>Lepidoptera</taxon>
        <taxon>Glossata</taxon>
        <taxon>Ditrysia</taxon>
        <taxon>Tineoidea</taxon>
        <taxon>Psychidae</taxon>
        <taxon>Oiketicinae</taxon>
        <taxon>Eumeta</taxon>
    </lineage>
</organism>
<dbReference type="AlphaFoldDB" id="A0A4C1TXB8"/>
<keyword evidence="2" id="KW-1185">Reference proteome</keyword>
<gene>
    <name evidence="1" type="ORF">EVAR_14427_1</name>
</gene>
<sequence>MTAEWGRPPPMVRKVPDSILTTGGIDKLKSNLFVFNLSQIKPFAPCLGEHVKPPIADVVWDLKNKVNHEASVIGGCSEIQTLIYAGHENGNFSGTDSKIAKSANLDVVDVIWIFTQMELISETYRALQRGTLYVTAKRRGVERVVEEPERPPRYPTSSALAVSSRGIINKEAKYKNGRLFNAEGGFKLFSAAMIKRVTVDVSSINHSYSLSGRALAPPRQRDDCVSVMSDTEGRRVFLVPQL</sequence>
<evidence type="ECO:0000313" key="2">
    <source>
        <dbReference type="Proteomes" id="UP000299102"/>
    </source>
</evidence>
<dbReference type="Proteomes" id="UP000299102">
    <property type="component" value="Unassembled WGS sequence"/>
</dbReference>